<dbReference type="InterPro" id="IPR000577">
    <property type="entry name" value="Carb_kinase_FGGY"/>
</dbReference>
<evidence type="ECO:0000259" key="6">
    <source>
        <dbReference type="Pfam" id="PF02782"/>
    </source>
</evidence>
<dbReference type="GO" id="GO:0005997">
    <property type="term" value="P:xylulose metabolic process"/>
    <property type="evidence" value="ECO:0007669"/>
    <property type="project" value="UniProtKB-UniRule"/>
</dbReference>
<keyword evidence="2 4" id="KW-0808">Transferase</keyword>
<comment type="caution">
    <text evidence="7">The sequence shown here is derived from an EMBL/GenBank/DDBJ whole genome shotgun (WGS) entry which is preliminary data.</text>
</comment>
<protein>
    <recommendedName>
        <fullName evidence="4">Xylulose kinase</fullName>
        <ecNumber evidence="4">2.7.1.17</ecNumber>
    </recommendedName>
</protein>
<dbReference type="InterPro" id="IPR043129">
    <property type="entry name" value="ATPase_NBD"/>
</dbReference>
<evidence type="ECO:0000256" key="1">
    <source>
        <dbReference type="ARBA" id="ARBA00009156"/>
    </source>
</evidence>
<keyword evidence="4" id="KW-0859">Xylose metabolism</keyword>
<dbReference type="Pfam" id="PF02782">
    <property type="entry name" value="FGGY_C"/>
    <property type="match status" value="1"/>
</dbReference>
<dbReference type="PANTHER" id="PTHR10196:SF57">
    <property type="entry name" value="XYLULOSE KINASE"/>
    <property type="match status" value="1"/>
</dbReference>
<evidence type="ECO:0000256" key="4">
    <source>
        <dbReference type="RuleBase" id="RU367058"/>
    </source>
</evidence>
<dbReference type="InterPro" id="IPR018485">
    <property type="entry name" value="FGGY_C"/>
</dbReference>
<evidence type="ECO:0000313" key="8">
    <source>
        <dbReference type="Proteomes" id="UP001374579"/>
    </source>
</evidence>
<dbReference type="Gene3D" id="3.30.420.40">
    <property type="match status" value="2"/>
</dbReference>
<evidence type="ECO:0000256" key="3">
    <source>
        <dbReference type="ARBA" id="ARBA00022777"/>
    </source>
</evidence>
<keyword evidence="3 4" id="KW-0418">Kinase</keyword>
<gene>
    <name evidence="7" type="ORF">V1264_008262</name>
</gene>
<dbReference type="FunFam" id="3.30.420.40:FF:000118">
    <property type="entry name" value="Xylulose kinase 2"/>
    <property type="match status" value="1"/>
</dbReference>
<accession>A0AAN9AU19</accession>
<dbReference type="InterPro" id="IPR042024">
    <property type="entry name" value="D-XK_euk"/>
</dbReference>
<reference evidence="7 8" key="1">
    <citation type="submission" date="2024-02" db="EMBL/GenBank/DDBJ databases">
        <title>Chromosome-scale genome assembly of the rough periwinkle Littorina saxatilis.</title>
        <authorList>
            <person name="De Jode A."/>
            <person name="Faria R."/>
            <person name="Formenti G."/>
            <person name="Sims Y."/>
            <person name="Smith T.P."/>
            <person name="Tracey A."/>
            <person name="Wood J.M.D."/>
            <person name="Zagrodzka Z.B."/>
            <person name="Johannesson K."/>
            <person name="Butlin R.K."/>
            <person name="Leder E.H."/>
        </authorList>
    </citation>
    <scope>NUCLEOTIDE SEQUENCE [LARGE SCALE GENOMIC DNA]</scope>
    <source>
        <strain evidence="7">Snail1</strain>
        <tissue evidence="7">Muscle</tissue>
    </source>
</reference>
<dbReference type="CDD" id="cd07776">
    <property type="entry name" value="ASKHA_NBD_FGGY_SpXK-like"/>
    <property type="match status" value="1"/>
</dbReference>
<dbReference type="Pfam" id="PF00370">
    <property type="entry name" value="FGGY_N"/>
    <property type="match status" value="1"/>
</dbReference>
<dbReference type="EC" id="2.7.1.17" evidence="4"/>
<sequence length="532" mass="57945">MAGEAANLYVGFDFSTQQIKVLAIDEDLKVIHEEAVRFDSDLPQYKTHGGAHIHDDQGTVTTPTILWVEALDLLLNKLKAANFPFQRVAAISGSGQQHGSVYWKQGARQKLSGLQPTKSFLEQLQDAFAVPDSPIWMDASTTAQCKQLENKVGSAEKLADITGSRAYERFTGNQIAKIYQQKSDAYKNTERISLVSSFAASLFIGDYAPIDDSDGSGMNLLDIRKRDWSELCLDACAPGLREKLGAVVPSKQIVGTVSSYLTSRFGFPQDCKVVAFTGDNPGSLAGLAPKQGDVIVSLGTSDTVFLWLETPKPQLEGHIFANPVLTSDYMALLCFKNGSLTRERIRNEKSGGSWESFDQQLESTPIGNNGNIGIYFDVTEIQPLVMGVFRFDQNGQQVDSFPDAVEVRAVVEGQCMSRRVHAENLGFDIGPKTRVLATGGASSNKGILQVIADVFNGPVYITDVANSAALGCAYRAKHSTLGGDIPFSKVVEKCSEPVCAARPNADADKVYTAMCQRYRQLETMVEKKHGQT</sequence>
<keyword evidence="4" id="KW-0067">ATP-binding</keyword>
<dbReference type="GO" id="GO:0004856">
    <property type="term" value="F:D-xylulokinase activity"/>
    <property type="evidence" value="ECO:0007669"/>
    <property type="project" value="UniProtKB-UniRule"/>
</dbReference>
<dbReference type="GO" id="GO:0042732">
    <property type="term" value="P:D-xylose metabolic process"/>
    <property type="evidence" value="ECO:0007669"/>
    <property type="project" value="UniProtKB-UniRule"/>
</dbReference>
<organism evidence="7 8">
    <name type="scientific">Littorina saxatilis</name>
    <dbReference type="NCBI Taxonomy" id="31220"/>
    <lineage>
        <taxon>Eukaryota</taxon>
        <taxon>Metazoa</taxon>
        <taxon>Spiralia</taxon>
        <taxon>Lophotrochozoa</taxon>
        <taxon>Mollusca</taxon>
        <taxon>Gastropoda</taxon>
        <taxon>Caenogastropoda</taxon>
        <taxon>Littorinimorpha</taxon>
        <taxon>Littorinoidea</taxon>
        <taxon>Littorinidae</taxon>
        <taxon>Littorina</taxon>
    </lineage>
</organism>
<feature type="domain" description="Carbohydrate kinase FGGY C-terminal" evidence="6">
    <location>
        <begin position="296"/>
        <end position="477"/>
    </location>
</feature>
<feature type="domain" description="Carbohydrate kinase FGGY N-terminal" evidence="5">
    <location>
        <begin position="135"/>
        <end position="282"/>
    </location>
</feature>
<proteinExistence type="inferred from homology"/>
<dbReference type="AlphaFoldDB" id="A0AAN9AU19"/>
<evidence type="ECO:0000313" key="7">
    <source>
        <dbReference type="EMBL" id="KAK7092530.1"/>
    </source>
</evidence>
<comment type="function">
    <text evidence="4">Phosphorylates D-xylulose to produce D-xylulose 5-phosphate, a molecule that may play an important role in the regulation of glucose metabolism and lipogenesis.</text>
</comment>
<comment type="catalytic activity">
    <reaction evidence="4">
        <text>D-xylulose + ATP = D-xylulose 5-phosphate + ADP + H(+)</text>
        <dbReference type="Rhea" id="RHEA:10964"/>
        <dbReference type="ChEBI" id="CHEBI:15378"/>
        <dbReference type="ChEBI" id="CHEBI:17140"/>
        <dbReference type="ChEBI" id="CHEBI:30616"/>
        <dbReference type="ChEBI" id="CHEBI:57737"/>
        <dbReference type="ChEBI" id="CHEBI:456216"/>
        <dbReference type="EC" id="2.7.1.17"/>
    </reaction>
</comment>
<keyword evidence="8" id="KW-1185">Reference proteome</keyword>
<dbReference type="PANTHER" id="PTHR10196">
    <property type="entry name" value="SUGAR KINASE"/>
    <property type="match status" value="1"/>
</dbReference>
<dbReference type="GO" id="GO:0005829">
    <property type="term" value="C:cytosol"/>
    <property type="evidence" value="ECO:0007669"/>
    <property type="project" value="TreeGrafter"/>
</dbReference>
<dbReference type="PIRSF" id="PIRSF000538">
    <property type="entry name" value="GlpK"/>
    <property type="match status" value="1"/>
</dbReference>
<evidence type="ECO:0000256" key="2">
    <source>
        <dbReference type="ARBA" id="ARBA00022679"/>
    </source>
</evidence>
<dbReference type="InterPro" id="IPR018484">
    <property type="entry name" value="FGGY_N"/>
</dbReference>
<dbReference type="Proteomes" id="UP001374579">
    <property type="component" value="Unassembled WGS sequence"/>
</dbReference>
<dbReference type="EMBL" id="JBAMIC010000021">
    <property type="protein sequence ID" value="KAK7092530.1"/>
    <property type="molecule type" value="Genomic_DNA"/>
</dbReference>
<evidence type="ECO:0000259" key="5">
    <source>
        <dbReference type="Pfam" id="PF00370"/>
    </source>
</evidence>
<comment type="similarity">
    <text evidence="1 4">Belongs to the FGGY kinase family.</text>
</comment>
<keyword evidence="4" id="KW-0119">Carbohydrate metabolism</keyword>
<dbReference type="GO" id="GO:0005524">
    <property type="term" value="F:ATP binding"/>
    <property type="evidence" value="ECO:0007669"/>
    <property type="project" value="UniProtKB-KW"/>
</dbReference>
<dbReference type="SUPFAM" id="SSF53067">
    <property type="entry name" value="Actin-like ATPase domain"/>
    <property type="match status" value="2"/>
</dbReference>
<name>A0AAN9AU19_9CAEN</name>
<keyword evidence="4" id="KW-0547">Nucleotide-binding</keyword>